<feature type="chain" id="PRO_5042067216" evidence="4">
    <location>
        <begin position="22"/>
        <end position="458"/>
    </location>
</feature>
<sequence length="458" mass="50795">MQMIKLSVIALAVAAASTQMAVASQQSESNGFIEDSKLDVHSRVLYMNRDFRNKTAVPTLNDDKRQSYREDTGLGLKAIYESGFTQGTVGFGIDAFGLQGIRLDSGPGRFSNGQFPGTSRGADRNEKAVDNFSKAGAAVKLRLSNTVLKYGEQFVDLPVFSTDDSRLLPESATGFLLTSNEIENLELNLGHFTALSAMDRASRDSTTFSYDSFQDGNSLRSLDLIGGRYNFTNDLSAAYYYSDAKLGHKGNESRFEAKKHYTNVNYTLPLADTQSINFDFNMYNSKFTNKDSDRGDRSDKNNVWSLAAAYNFLEAHTLTAGYQEVTGGYKDGYVYGYDGGGSVYLLNDVQYNDFTSKGEKSFQARYDLDMATFGVPGLSFMTRYVRGSNIENKAGTRHDGKNWERDIEAKYVLQSGAAKDLSFRVRQATYRGNDVANGYGLPDNNEVRLIVEYPLSIL</sequence>
<protein>
    <submittedName>
        <fullName evidence="5">OprD family porin</fullName>
    </submittedName>
</protein>
<dbReference type="InterPro" id="IPR023614">
    <property type="entry name" value="Porin_dom_sf"/>
</dbReference>
<comment type="similarity">
    <text evidence="1">Belongs to the outer membrane porin (Opr) (TC 1.B.25) family.</text>
</comment>
<dbReference type="InterPro" id="IPR005318">
    <property type="entry name" value="OM_porin_bac"/>
</dbReference>
<dbReference type="GO" id="GO:0015288">
    <property type="term" value="F:porin activity"/>
    <property type="evidence" value="ECO:0007669"/>
    <property type="project" value="TreeGrafter"/>
</dbReference>
<keyword evidence="6" id="KW-1185">Reference proteome</keyword>
<name>A0AAE9VTR1_9GAMM</name>
<dbReference type="PANTHER" id="PTHR34596:SF2">
    <property type="entry name" value="CHITOPORIN"/>
    <property type="match status" value="1"/>
</dbReference>
<evidence type="ECO:0000256" key="2">
    <source>
        <dbReference type="ARBA" id="ARBA00022448"/>
    </source>
</evidence>
<organism evidence="5 6">
    <name type="scientific">Denitrificimonas caeni</name>
    <dbReference type="NCBI Taxonomy" id="521720"/>
    <lineage>
        <taxon>Bacteria</taxon>
        <taxon>Pseudomonadati</taxon>
        <taxon>Pseudomonadota</taxon>
        <taxon>Gammaproteobacteria</taxon>
        <taxon>Pseudomonadales</taxon>
        <taxon>Pseudomonadaceae</taxon>
        <taxon>Denitrificimonas</taxon>
    </lineage>
</organism>
<dbReference type="KEGG" id="dce:O6P33_05435"/>
<evidence type="ECO:0000256" key="3">
    <source>
        <dbReference type="ARBA" id="ARBA00022729"/>
    </source>
</evidence>
<dbReference type="RefSeq" id="WP_269819193.1">
    <property type="nucleotide sequence ID" value="NZ_CP114976.1"/>
</dbReference>
<feature type="signal peptide" evidence="4">
    <location>
        <begin position="1"/>
        <end position="21"/>
    </location>
</feature>
<keyword evidence="2" id="KW-0813">Transport</keyword>
<keyword evidence="3 4" id="KW-0732">Signal</keyword>
<evidence type="ECO:0000256" key="4">
    <source>
        <dbReference type="SAM" id="SignalP"/>
    </source>
</evidence>
<reference evidence="5 6" key="1">
    <citation type="submission" date="2022-12" db="EMBL/GenBank/DDBJ databases">
        <title>Coexistence and Characterization of a Novel Tigecycline Resistance gene tet(X) variant and blaNDM-1 in a Pseudomonas caeni Isolate of Chicken Origin.</title>
        <authorList>
            <person name="Lu X."/>
            <person name="Zhang L."/>
            <person name="Li R."/>
            <person name="Wang Z."/>
        </authorList>
    </citation>
    <scope>NUCLEOTIDE SEQUENCE [LARGE SCALE GENOMIC DNA]</scope>
    <source>
        <strain evidence="5 6">CE14</strain>
    </source>
</reference>
<evidence type="ECO:0000256" key="1">
    <source>
        <dbReference type="ARBA" id="ARBA00009075"/>
    </source>
</evidence>
<dbReference type="EMBL" id="CP114976">
    <property type="protein sequence ID" value="WBE26270.1"/>
    <property type="molecule type" value="Genomic_DNA"/>
</dbReference>
<dbReference type="GO" id="GO:0016020">
    <property type="term" value="C:membrane"/>
    <property type="evidence" value="ECO:0007669"/>
    <property type="project" value="InterPro"/>
</dbReference>
<evidence type="ECO:0000313" key="6">
    <source>
        <dbReference type="Proteomes" id="UP001212189"/>
    </source>
</evidence>
<proteinExistence type="inferred from homology"/>
<dbReference type="Gene3D" id="2.40.160.10">
    <property type="entry name" value="Porin"/>
    <property type="match status" value="1"/>
</dbReference>
<dbReference type="PANTHER" id="PTHR34596">
    <property type="entry name" value="CHITOPORIN"/>
    <property type="match status" value="1"/>
</dbReference>
<dbReference type="Pfam" id="PF03573">
    <property type="entry name" value="OprD"/>
    <property type="match status" value="1"/>
</dbReference>
<accession>A0AAE9VTR1</accession>
<gene>
    <name evidence="5" type="ORF">O6P33_05435</name>
</gene>
<dbReference type="AlphaFoldDB" id="A0AAE9VTR1"/>
<dbReference type="Proteomes" id="UP001212189">
    <property type="component" value="Chromosome"/>
</dbReference>
<evidence type="ECO:0000313" key="5">
    <source>
        <dbReference type="EMBL" id="WBE26270.1"/>
    </source>
</evidence>